<dbReference type="EMBL" id="CP047290">
    <property type="protein sequence ID" value="QUS37039.1"/>
    <property type="molecule type" value="Genomic_DNA"/>
</dbReference>
<evidence type="ECO:0000256" key="3">
    <source>
        <dbReference type="ARBA" id="ARBA00022630"/>
    </source>
</evidence>
<feature type="region of interest" description="Disordered" evidence="9">
    <location>
        <begin position="420"/>
        <end position="439"/>
    </location>
</feature>
<feature type="domain" description="External alternative NADH-ubiquinone oxidoreductase-like C-terminal" evidence="11">
    <location>
        <begin position="348"/>
        <end position="405"/>
    </location>
</feature>
<dbReference type="PANTHER" id="PTHR43706:SF47">
    <property type="entry name" value="EXTERNAL NADH-UBIQUINONE OXIDOREDUCTASE 1, MITOCHONDRIAL-RELATED"/>
    <property type="match status" value="1"/>
</dbReference>
<keyword evidence="4" id="KW-0274">FAD</keyword>
<keyword evidence="7" id="KW-0520">NAD</keyword>
<geneLocation type="plasmid" evidence="12 13">
    <name>unnamed1</name>
</geneLocation>
<evidence type="ECO:0000313" key="13">
    <source>
        <dbReference type="Proteomes" id="UP000679284"/>
    </source>
</evidence>
<dbReference type="PRINTS" id="PR00411">
    <property type="entry name" value="PNDRDTASEI"/>
</dbReference>
<dbReference type="AlphaFoldDB" id="A0A8J8MV62"/>
<accession>A0A8J8MV62</accession>
<dbReference type="SUPFAM" id="SSF51905">
    <property type="entry name" value="FAD/NAD(P)-binding domain"/>
    <property type="match status" value="1"/>
</dbReference>
<dbReference type="InterPro" id="IPR045024">
    <property type="entry name" value="NDH-2"/>
</dbReference>
<dbReference type="Pfam" id="PF07992">
    <property type="entry name" value="Pyr_redox_2"/>
    <property type="match status" value="1"/>
</dbReference>
<name>A0A8J8MV62_9RHOB</name>
<evidence type="ECO:0000259" key="11">
    <source>
        <dbReference type="Pfam" id="PF22366"/>
    </source>
</evidence>
<proteinExistence type="inferred from homology"/>
<dbReference type="KEGG" id="fap:GR316_11645"/>
<dbReference type="GO" id="GO:0050136">
    <property type="term" value="F:NADH dehydrogenase (quinone) (non-electrogenic) activity"/>
    <property type="evidence" value="ECO:0007669"/>
    <property type="project" value="UniProtKB-EC"/>
</dbReference>
<dbReference type="InterPro" id="IPR036188">
    <property type="entry name" value="FAD/NAD-bd_sf"/>
</dbReference>
<evidence type="ECO:0000256" key="6">
    <source>
        <dbReference type="ARBA" id="ARBA00023002"/>
    </source>
</evidence>
<dbReference type="PROSITE" id="PS51257">
    <property type="entry name" value="PROKAR_LIPOPROTEIN"/>
    <property type="match status" value="1"/>
</dbReference>
<dbReference type="InterPro" id="IPR054585">
    <property type="entry name" value="NDH2-like_C"/>
</dbReference>
<dbReference type="Pfam" id="PF22366">
    <property type="entry name" value="NDH2_C"/>
    <property type="match status" value="1"/>
</dbReference>
<comment type="catalytic activity">
    <reaction evidence="8">
        <text>a quinone + NADH + H(+) = a quinol + NAD(+)</text>
        <dbReference type="Rhea" id="RHEA:46160"/>
        <dbReference type="ChEBI" id="CHEBI:15378"/>
        <dbReference type="ChEBI" id="CHEBI:24646"/>
        <dbReference type="ChEBI" id="CHEBI:57540"/>
        <dbReference type="ChEBI" id="CHEBI:57945"/>
        <dbReference type="ChEBI" id="CHEBI:132124"/>
        <dbReference type="EC" id="1.6.5.9"/>
    </reaction>
</comment>
<dbReference type="PRINTS" id="PR00368">
    <property type="entry name" value="FADPNR"/>
</dbReference>
<organism evidence="12 13">
    <name type="scientific">Falsirhodobacter algicola</name>
    <dbReference type="NCBI Taxonomy" id="2692330"/>
    <lineage>
        <taxon>Bacteria</taxon>
        <taxon>Pseudomonadati</taxon>
        <taxon>Pseudomonadota</taxon>
        <taxon>Alphaproteobacteria</taxon>
        <taxon>Rhodobacterales</taxon>
        <taxon>Paracoccaceae</taxon>
        <taxon>Falsirhodobacter</taxon>
    </lineage>
</organism>
<dbReference type="Gene3D" id="3.50.50.100">
    <property type="match status" value="1"/>
</dbReference>
<protein>
    <recommendedName>
        <fullName evidence="2">NADH:ubiquinone reductase (non-electrogenic)</fullName>
        <ecNumber evidence="2">1.6.5.9</ecNumber>
    </recommendedName>
</protein>
<comment type="similarity">
    <text evidence="1">Belongs to the NADH dehydrogenase family.</text>
</comment>
<dbReference type="Proteomes" id="UP000679284">
    <property type="component" value="Plasmid unnamed1"/>
</dbReference>
<keyword evidence="5" id="KW-0809">Transit peptide</keyword>
<dbReference type="EC" id="1.6.5.9" evidence="2"/>
<reference evidence="12" key="1">
    <citation type="submission" date="2020-01" db="EMBL/GenBank/DDBJ databases">
        <authorList>
            <person name="Yang Y."/>
            <person name="Kwon Y.M."/>
        </authorList>
    </citation>
    <scope>NUCLEOTIDE SEQUENCE</scope>
    <source>
        <strain evidence="12">PG104</strain>
        <plasmid evidence="12">unnamed1</plasmid>
    </source>
</reference>
<evidence type="ECO:0000313" key="12">
    <source>
        <dbReference type="EMBL" id="QUS37039.1"/>
    </source>
</evidence>
<dbReference type="InterPro" id="IPR023753">
    <property type="entry name" value="FAD/NAD-binding_dom"/>
</dbReference>
<keyword evidence="13" id="KW-1185">Reference proteome</keyword>
<evidence type="ECO:0000256" key="1">
    <source>
        <dbReference type="ARBA" id="ARBA00005272"/>
    </source>
</evidence>
<evidence type="ECO:0000256" key="9">
    <source>
        <dbReference type="SAM" id="MobiDB-lite"/>
    </source>
</evidence>
<evidence type="ECO:0000256" key="8">
    <source>
        <dbReference type="ARBA" id="ARBA00047599"/>
    </source>
</evidence>
<dbReference type="RefSeq" id="WP_211785318.1">
    <property type="nucleotide sequence ID" value="NZ_CP047290.1"/>
</dbReference>
<keyword evidence="12" id="KW-0614">Plasmid</keyword>
<evidence type="ECO:0000256" key="7">
    <source>
        <dbReference type="ARBA" id="ARBA00023027"/>
    </source>
</evidence>
<evidence type="ECO:0000256" key="2">
    <source>
        <dbReference type="ARBA" id="ARBA00012637"/>
    </source>
</evidence>
<gene>
    <name evidence="12" type="ORF">GR316_11645</name>
</gene>
<dbReference type="PANTHER" id="PTHR43706">
    <property type="entry name" value="NADH DEHYDROGENASE"/>
    <property type="match status" value="1"/>
</dbReference>
<sequence length="563" mass="61832">MTDRPRVVIVGAGFGGLACARALGGSEADVLVLDRRNHSLFTPLLYQVATAALSPSDIAEPIRKALGRWSNLRVELAEVTGIDTAARHVQLKDAPPVPFDHLVIATGSDYDYFGNDDWRIHAPGLKTVNEARVIRQRLLLSYERAEMTEDPALRRALLTHVVIGGGPTGVEMAGAMVELGREIIARDFRRLRPEDLNVVLIEAGPRLLTAFPEDLADYALRSLQDRGVDVRIGCRVEAMDEGGVIAGGERIPTGCIVWGAGVRGSNAAQWLGIAPERGNRLPVRPDMTIEGFPGIYALGDTAAQTGADGRPLPALAQVAKQQGQHLGRNLRALIADGTPLAPFHFRNRGNTAVVGRNAAVFDFGRRKLRGHVAWYLWALVHVYLLVNTEKRVLVSVQWLWTYLTGQPGARLIDETAPKVPVPREQPAAPPVDPPAEHEESIMDDDRVWSFERGLWQASEDRYHERVDPECVMALSRAPHLFQGKDAQDAVTGTPAWDEVSFSDQVVSRPQEGLIVVGYHVRAQKGETLYKAACTSVYRRREHEDWTVVQHAQVALDAEDRAAG</sequence>
<evidence type="ECO:0000259" key="10">
    <source>
        <dbReference type="Pfam" id="PF07992"/>
    </source>
</evidence>
<keyword evidence="6" id="KW-0560">Oxidoreductase</keyword>
<keyword evidence="3" id="KW-0285">Flavoprotein</keyword>
<evidence type="ECO:0000256" key="4">
    <source>
        <dbReference type="ARBA" id="ARBA00022827"/>
    </source>
</evidence>
<evidence type="ECO:0000256" key="5">
    <source>
        <dbReference type="ARBA" id="ARBA00022946"/>
    </source>
</evidence>
<feature type="domain" description="FAD/NAD(P)-binding" evidence="10">
    <location>
        <begin position="6"/>
        <end position="323"/>
    </location>
</feature>